<sequence length="327" mass="36876">MLTLPFPPQTLMESDRLPLTLISLDAWALVNISGDDRVRYLQGQVTSDVTNLLPTQYSFAAHCNPSGKMWSNLCLFHRGDKLTYITRRSLLDKQVHELQKYAIFSKVVLSVDNESILLGVAGANARNALSNCFDFLPNSTSPVIQNESHTLLWFSKPTERFILIVTPAHASVMIKIFKNHAQLNDSTQWMLLDIEAGLPIIDIETCGRFIPQATNLHALGAINFKKGCYIGQEVVARATFRNTNKRALYALSGTAQITPKPNDTLEINMNEQWRRIGTIFAVCKIDHSSIWIQAILNKNLTKNHMLRVYGDEASQLRIQKLPYILHS</sequence>
<keyword evidence="3 4" id="KW-0290">Folate-binding</keyword>
<evidence type="ECO:0000256" key="3">
    <source>
        <dbReference type="ARBA" id="ARBA00022954"/>
    </source>
</evidence>
<dbReference type="Gene3D" id="3.30.70.1400">
    <property type="entry name" value="Aminomethyltransferase beta-barrel domains"/>
    <property type="match status" value="1"/>
</dbReference>
<dbReference type="Gene3D" id="3.30.70.1630">
    <property type="match status" value="1"/>
</dbReference>
<dbReference type="Pfam" id="PF21130">
    <property type="entry name" value="YgfZ_barrel"/>
    <property type="match status" value="1"/>
</dbReference>
<keyword evidence="2 4" id="KW-0819">tRNA processing</keyword>
<organism evidence="6 7">
    <name type="scientific">Candidatus Erwinia haradaeae</name>
    <dbReference type="NCBI Taxonomy" id="1922217"/>
    <lineage>
        <taxon>Bacteria</taxon>
        <taxon>Pseudomonadati</taxon>
        <taxon>Pseudomonadota</taxon>
        <taxon>Gammaproteobacteria</taxon>
        <taxon>Enterobacterales</taxon>
        <taxon>Erwiniaceae</taxon>
        <taxon>Erwinia</taxon>
    </lineage>
</organism>
<dbReference type="Proteomes" id="UP000294418">
    <property type="component" value="Chromosome"/>
</dbReference>
<reference evidence="6 7" key="1">
    <citation type="submission" date="2019-02" db="EMBL/GenBank/DDBJ databases">
        <authorList>
            <person name="Manzano-Marin A."/>
            <person name="Manzano-Marin A."/>
        </authorList>
    </citation>
    <scope>NUCLEOTIDE SEQUENCE [LARGE SCALE GENOMIC DNA]</scope>
    <source>
        <strain evidence="6 7">ErCilaricifoliae</strain>
    </source>
</reference>
<dbReference type="NCBIfam" id="TIGR03317">
    <property type="entry name" value="ygfZ_signature"/>
    <property type="match status" value="1"/>
</dbReference>
<dbReference type="SUPFAM" id="SSF103025">
    <property type="entry name" value="Folate-binding domain"/>
    <property type="match status" value="1"/>
</dbReference>
<evidence type="ECO:0000256" key="2">
    <source>
        <dbReference type="ARBA" id="ARBA00022694"/>
    </source>
</evidence>
<accession>A0A451DD63</accession>
<dbReference type="InterPro" id="IPR048451">
    <property type="entry name" value="YgfZ_barrel"/>
</dbReference>
<dbReference type="GO" id="GO:0005542">
    <property type="term" value="F:folic acid binding"/>
    <property type="evidence" value="ECO:0007669"/>
    <property type="project" value="UniProtKB-UniRule"/>
</dbReference>
<dbReference type="Gene3D" id="2.40.30.160">
    <property type="match status" value="1"/>
</dbReference>
<comment type="function">
    <text evidence="4">Folate-binding protein involved in regulating the level of ATP-DnaA and in the modification of some tRNAs. It is probably a key factor in regulatory networks that act via tRNA modification, such as initiation of chromosomal replication.</text>
</comment>
<dbReference type="SUPFAM" id="SSF101790">
    <property type="entry name" value="Aminomethyltransferase beta-barrel domain"/>
    <property type="match status" value="1"/>
</dbReference>
<dbReference type="GO" id="GO:0016226">
    <property type="term" value="P:iron-sulfur cluster assembly"/>
    <property type="evidence" value="ECO:0007669"/>
    <property type="project" value="TreeGrafter"/>
</dbReference>
<dbReference type="RefSeq" id="WP_157989870.1">
    <property type="nucleotide sequence ID" value="NZ_LR217720.1"/>
</dbReference>
<evidence type="ECO:0000259" key="5">
    <source>
        <dbReference type="Pfam" id="PF21130"/>
    </source>
</evidence>
<gene>
    <name evidence="6" type="primary">ygfZ</name>
    <name evidence="6" type="ORF">ERCILAFE3058_493</name>
</gene>
<dbReference type="GO" id="GO:0009451">
    <property type="term" value="P:RNA modification"/>
    <property type="evidence" value="ECO:0007669"/>
    <property type="project" value="InterPro"/>
</dbReference>
<dbReference type="AlphaFoldDB" id="A0A451DD63"/>
<evidence type="ECO:0000313" key="6">
    <source>
        <dbReference type="EMBL" id="VFP84405.1"/>
    </source>
</evidence>
<feature type="binding site" evidence="4">
    <location>
        <position position="189"/>
    </location>
    <ligand>
        <name>folate</name>
        <dbReference type="ChEBI" id="CHEBI:62501"/>
    </ligand>
</feature>
<evidence type="ECO:0000256" key="1">
    <source>
        <dbReference type="ARBA" id="ARBA00022490"/>
    </source>
</evidence>
<dbReference type="HAMAP" id="MF_01175">
    <property type="entry name" value="tRNA_modifying_YgfZ"/>
    <property type="match status" value="1"/>
</dbReference>
<evidence type="ECO:0000256" key="4">
    <source>
        <dbReference type="HAMAP-Rule" id="MF_01175"/>
    </source>
</evidence>
<proteinExistence type="inferred from homology"/>
<dbReference type="PANTHER" id="PTHR22602:SF0">
    <property type="entry name" value="TRANSFERASE CAF17, MITOCHONDRIAL-RELATED"/>
    <property type="match status" value="1"/>
</dbReference>
<dbReference type="InterPro" id="IPR017703">
    <property type="entry name" value="YgfZ/GCV_T_CS"/>
</dbReference>
<dbReference type="NCBIfam" id="NF007110">
    <property type="entry name" value="PRK09559.1"/>
    <property type="match status" value="1"/>
</dbReference>
<feature type="binding site" evidence="4">
    <location>
        <position position="27"/>
    </location>
    <ligand>
        <name>folate</name>
        <dbReference type="ChEBI" id="CHEBI:62501"/>
    </ligand>
</feature>
<protein>
    <recommendedName>
        <fullName evidence="4">tRNA-modifying protein YgfZ</fullName>
    </recommendedName>
</protein>
<dbReference type="PANTHER" id="PTHR22602">
    <property type="entry name" value="TRANSFERASE CAF17, MITOCHONDRIAL-RELATED"/>
    <property type="match status" value="1"/>
</dbReference>
<dbReference type="InterPro" id="IPR023758">
    <property type="entry name" value="tRNA-modifying_YgfZ"/>
</dbReference>
<dbReference type="InterPro" id="IPR045179">
    <property type="entry name" value="YgfZ/GcvT"/>
</dbReference>
<dbReference type="OrthoDB" id="9796287at2"/>
<feature type="domain" description="tRNA-modifying protein YgfZ-like beta-barrel" evidence="5">
    <location>
        <begin position="244"/>
        <end position="311"/>
    </location>
</feature>
<dbReference type="InterPro" id="IPR029043">
    <property type="entry name" value="GcvT/YgfZ_C"/>
</dbReference>
<comment type="subcellular location">
    <subcellularLocation>
        <location evidence="4">Cytoplasm</location>
    </subcellularLocation>
</comment>
<keyword evidence="1 4" id="KW-0963">Cytoplasm</keyword>
<dbReference type="GO" id="GO:0008033">
    <property type="term" value="P:tRNA processing"/>
    <property type="evidence" value="ECO:0007669"/>
    <property type="project" value="UniProtKB-UniRule"/>
</dbReference>
<evidence type="ECO:0000313" key="7">
    <source>
        <dbReference type="Proteomes" id="UP000294418"/>
    </source>
</evidence>
<dbReference type="EMBL" id="LR217720">
    <property type="protein sequence ID" value="VFP84405.1"/>
    <property type="molecule type" value="Genomic_DNA"/>
</dbReference>
<dbReference type="GO" id="GO:0005737">
    <property type="term" value="C:cytoplasm"/>
    <property type="evidence" value="ECO:0007669"/>
    <property type="project" value="UniProtKB-SubCell"/>
</dbReference>
<comment type="similarity">
    <text evidence="4">Belongs to the tRNA-modifying YgfZ family.</text>
</comment>
<name>A0A451DD63_9GAMM</name>